<dbReference type="EMBL" id="JAMTCK010000005">
    <property type="protein sequence ID" value="MCP2165483.1"/>
    <property type="molecule type" value="Genomic_DNA"/>
</dbReference>
<comment type="caution">
    <text evidence="2">The sequence shown here is derived from an EMBL/GenBank/DDBJ whole genome shotgun (WGS) entry which is preliminary data.</text>
</comment>
<dbReference type="Gene3D" id="3.30.1310.10">
    <property type="entry name" value="Nucleoid-associated protein YbaB-like domain"/>
    <property type="match status" value="1"/>
</dbReference>
<name>A0AAE3GCW9_9PSEU</name>
<dbReference type="InterPro" id="IPR036894">
    <property type="entry name" value="YbaB-like_sf"/>
</dbReference>
<evidence type="ECO:0000256" key="1">
    <source>
        <dbReference type="SAM" id="MobiDB-lite"/>
    </source>
</evidence>
<feature type="compositionally biased region" description="Low complexity" evidence="1">
    <location>
        <begin position="141"/>
        <end position="160"/>
    </location>
</feature>
<sequence>MTEPRSIAELVTDVQDAADRSNGLEQRLAAVVGRASSPDGAIRVGANVHGALVELTIADQALRMGADLLGLTITRLAGEATQAATVAALDLLAPAAGDALTIELAKLAGLGHLVQEEPGEEEPETPATAPTTGPASGGPTTGWAPGTGQRGAAAATPSARPTRRPRPVEDDDEPEFGSILRSDRW</sequence>
<dbReference type="AlphaFoldDB" id="A0AAE3GCW9"/>
<accession>A0AAE3GCW9</accession>
<evidence type="ECO:0000313" key="3">
    <source>
        <dbReference type="Proteomes" id="UP001206128"/>
    </source>
</evidence>
<evidence type="ECO:0000313" key="2">
    <source>
        <dbReference type="EMBL" id="MCP2165483.1"/>
    </source>
</evidence>
<gene>
    <name evidence="2" type="ORF">LX83_002341</name>
</gene>
<dbReference type="RefSeq" id="WP_253770348.1">
    <property type="nucleotide sequence ID" value="NZ_JAMTCK010000005.1"/>
</dbReference>
<proteinExistence type="predicted"/>
<evidence type="ECO:0008006" key="4">
    <source>
        <dbReference type="Google" id="ProtNLM"/>
    </source>
</evidence>
<keyword evidence="3" id="KW-1185">Reference proteome</keyword>
<reference evidence="2" key="1">
    <citation type="submission" date="2022-06" db="EMBL/GenBank/DDBJ databases">
        <title>Genomic Encyclopedia of Archaeal and Bacterial Type Strains, Phase II (KMG-II): from individual species to whole genera.</title>
        <authorList>
            <person name="Goeker M."/>
        </authorList>
    </citation>
    <scope>NUCLEOTIDE SEQUENCE</scope>
    <source>
        <strain evidence="2">DSM 43935</strain>
    </source>
</reference>
<feature type="region of interest" description="Disordered" evidence="1">
    <location>
        <begin position="116"/>
        <end position="185"/>
    </location>
</feature>
<organism evidence="2 3">
    <name type="scientific">Goodfellowiella coeruleoviolacea</name>
    <dbReference type="NCBI Taxonomy" id="334858"/>
    <lineage>
        <taxon>Bacteria</taxon>
        <taxon>Bacillati</taxon>
        <taxon>Actinomycetota</taxon>
        <taxon>Actinomycetes</taxon>
        <taxon>Pseudonocardiales</taxon>
        <taxon>Pseudonocardiaceae</taxon>
        <taxon>Goodfellowiella</taxon>
    </lineage>
</organism>
<feature type="compositionally biased region" description="Low complexity" evidence="1">
    <location>
        <begin position="125"/>
        <end position="134"/>
    </location>
</feature>
<dbReference type="Proteomes" id="UP001206128">
    <property type="component" value="Unassembled WGS sequence"/>
</dbReference>
<protein>
    <recommendedName>
        <fullName evidence="4">YbaB/EbfC DNA-binding family protein</fullName>
    </recommendedName>
</protein>